<evidence type="ECO:0000313" key="2">
    <source>
        <dbReference type="EMBL" id="CAE0716293.1"/>
    </source>
</evidence>
<dbReference type="EMBL" id="HBIX01012070">
    <property type="protein sequence ID" value="CAE0716293.1"/>
    <property type="molecule type" value="Transcribed_RNA"/>
</dbReference>
<dbReference type="Gene3D" id="3.40.50.300">
    <property type="entry name" value="P-loop containing nucleotide triphosphate hydrolases"/>
    <property type="match status" value="1"/>
</dbReference>
<dbReference type="AlphaFoldDB" id="A0A7S4AHW4"/>
<accession>A0A7S4AHW4</accession>
<organism evidence="2">
    <name type="scientific">Pseudo-nitzschia australis</name>
    <dbReference type="NCBI Taxonomy" id="44445"/>
    <lineage>
        <taxon>Eukaryota</taxon>
        <taxon>Sar</taxon>
        <taxon>Stramenopiles</taxon>
        <taxon>Ochrophyta</taxon>
        <taxon>Bacillariophyta</taxon>
        <taxon>Bacillariophyceae</taxon>
        <taxon>Bacillariophycidae</taxon>
        <taxon>Bacillariales</taxon>
        <taxon>Bacillariaceae</taxon>
        <taxon>Pseudo-nitzschia</taxon>
    </lineage>
</organism>
<sequence>MDVSGSCSCIVAIVPFCYCRKQQRQQKLEQLLPGTPPKQKGRGKHHVAVVFGAIVTVNISKQVSQEEFGKDNNLVGYAVRFCSKKPPHKGRSIKFVTTDILLRRLIDDTTNTTNSKSDSGSNANNEDASSSSLL</sequence>
<protein>
    <submittedName>
        <fullName evidence="2">Uncharacterized protein</fullName>
    </submittedName>
</protein>
<reference evidence="2" key="1">
    <citation type="submission" date="2021-01" db="EMBL/GenBank/DDBJ databases">
        <authorList>
            <person name="Corre E."/>
            <person name="Pelletier E."/>
            <person name="Niang G."/>
            <person name="Scheremetjew M."/>
            <person name="Finn R."/>
            <person name="Kale V."/>
            <person name="Holt S."/>
            <person name="Cochrane G."/>
            <person name="Meng A."/>
            <person name="Brown T."/>
            <person name="Cohen L."/>
        </authorList>
    </citation>
    <scope>NUCLEOTIDE SEQUENCE</scope>
    <source>
        <strain evidence="2">10249 10 AB</strain>
    </source>
</reference>
<evidence type="ECO:0000256" key="1">
    <source>
        <dbReference type="SAM" id="MobiDB-lite"/>
    </source>
</evidence>
<gene>
    <name evidence="2" type="ORF">PAUS00366_LOCUS9045</name>
</gene>
<proteinExistence type="predicted"/>
<dbReference type="InterPro" id="IPR027417">
    <property type="entry name" value="P-loop_NTPase"/>
</dbReference>
<name>A0A7S4AHW4_9STRA</name>
<feature type="region of interest" description="Disordered" evidence="1">
    <location>
        <begin position="107"/>
        <end position="134"/>
    </location>
</feature>
<feature type="compositionally biased region" description="Low complexity" evidence="1">
    <location>
        <begin position="108"/>
        <end position="134"/>
    </location>
</feature>